<dbReference type="EMBL" id="QXFT01005536">
    <property type="protein sequence ID" value="KAE9272235.1"/>
    <property type="molecule type" value="Genomic_DNA"/>
</dbReference>
<sequence length="46" mass="4665">MLLPSTLLSSANAQTVTQTTATASSFSIAQGKLAGCLVANRGILQE</sequence>
<dbReference type="Proteomes" id="UP000429607">
    <property type="component" value="Unassembled WGS sequence"/>
</dbReference>
<evidence type="ECO:0000313" key="1">
    <source>
        <dbReference type="EMBL" id="KAE8966394.1"/>
    </source>
</evidence>
<proteinExistence type="predicted"/>
<organism evidence="1 3">
    <name type="scientific">Phytophthora rubi</name>
    <dbReference type="NCBI Taxonomy" id="129364"/>
    <lineage>
        <taxon>Eukaryota</taxon>
        <taxon>Sar</taxon>
        <taxon>Stramenopiles</taxon>
        <taxon>Oomycota</taxon>
        <taxon>Peronosporomycetes</taxon>
        <taxon>Peronosporales</taxon>
        <taxon>Peronosporaceae</taxon>
        <taxon>Phytophthora</taxon>
    </lineage>
</organism>
<accession>A0A6A3HBV2</accession>
<keyword evidence="4" id="KW-1185">Reference proteome</keyword>
<reference evidence="1 3" key="1">
    <citation type="submission" date="2018-09" db="EMBL/GenBank/DDBJ databases">
        <title>Genomic investigation of the strawberry pathogen Phytophthora fragariae indicates pathogenicity is determined by transcriptional variation in three key races.</title>
        <authorList>
            <person name="Adams T.M."/>
            <person name="Armitage A.D."/>
            <person name="Sobczyk M.K."/>
            <person name="Bates H.J."/>
            <person name="Dunwell J.M."/>
            <person name="Nellist C.F."/>
            <person name="Harrison R.J."/>
        </authorList>
    </citation>
    <scope>NUCLEOTIDE SEQUENCE [LARGE SCALE GENOMIC DNA]</scope>
    <source>
        <strain evidence="1 3">SCRP249</strain>
        <strain evidence="2 4">SCRP333</strain>
    </source>
</reference>
<dbReference type="AlphaFoldDB" id="A0A6A3HBV2"/>
<evidence type="ECO:0000313" key="4">
    <source>
        <dbReference type="Proteomes" id="UP000434957"/>
    </source>
</evidence>
<gene>
    <name evidence="1" type="ORF">PR001_g28423</name>
    <name evidence="2" type="ORF">PR003_g30268</name>
</gene>
<dbReference type="Proteomes" id="UP000434957">
    <property type="component" value="Unassembled WGS sequence"/>
</dbReference>
<name>A0A6A3HBV2_9STRA</name>
<protein>
    <submittedName>
        <fullName evidence="1">Uncharacterized protein</fullName>
    </submittedName>
</protein>
<evidence type="ECO:0000313" key="2">
    <source>
        <dbReference type="EMBL" id="KAE9272235.1"/>
    </source>
</evidence>
<comment type="caution">
    <text evidence="1">The sequence shown here is derived from an EMBL/GenBank/DDBJ whole genome shotgun (WGS) entry which is preliminary data.</text>
</comment>
<dbReference type="EMBL" id="QXFV01005088">
    <property type="protein sequence ID" value="KAE8966394.1"/>
    <property type="molecule type" value="Genomic_DNA"/>
</dbReference>
<evidence type="ECO:0000313" key="3">
    <source>
        <dbReference type="Proteomes" id="UP000429607"/>
    </source>
</evidence>